<name>A0ACC2IDD7_9PLEO</name>
<dbReference type="EC" id="1.11.1.7" evidence="1"/>
<proteinExistence type="predicted"/>
<protein>
    <submittedName>
        <fullName evidence="1">Dyp-type peroxidase</fullName>
        <ecNumber evidence="1">1.11.1.7</ecNumber>
    </submittedName>
</protein>
<gene>
    <name evidence="1" type="ORF">OPT61_g4666</name>
</gene>
<keyword evidence="1" id="KW-0560">Oxidoreductase</keyword>
<accession>A0ACC2IDD7</accession>
<reference evidence="1" key="1">
    <citation type="submission" date="2022-11" db="EMBL/GenBank/DDBJ databases">
        <title>Genome Sequence of Boeremia exigua.</title>
        <authorList>
            <person name="Buettner E."/>
        </authorList>
    </citation>
    <scope>NUCLEOTIDE SEQUENCE</scope>
    <source>
        <strain evidence="1">CU02</strain>
    </source>
</reference>
<sequence length="496" mass="54221">MQTPRFAPLRIPPLNVFANTASLVLPRRADYTMNPLNIEDLAGIQGDILLNGFPKKAEIFCFFTIRAAQPFCQNIQAVASSKIATGKDVKDLREQISKLPENAIIDVAKTNIAFTSGGLTKLSNVQSTLQRGINGLKSSAPSFVGGMQNESERQALGDPVFTDWNRNQNGGGSIDGVLLVAGPNIKTVESELKIVLAQLNVGGEVVVELFREVGAERKSKPGHEHFGFNDGISHPEVFGINDSPSLKFKLDKVVQSTKDTSNFVDPGVIVVGRRGDERRPKPQWMADGSFLVFRKLEQHVGKWNDFVVREAGSSDPEKFGAQLMGRWKSGCPIHLEDQRDNSDLALRNDFNYGGMTTQGKCPLAAHIRKAHIRAGLNSSRIMRRGIPYGEDFNGGPDTDRGLLFACYQSNIEDGYRFIQTAWANRPGFPTPGAGLDVTIGQGKKTDPPSPFQIGTRSVSINPINDFVTTKGGEYFFAPSMAVLRAGFNISNIQARL</sequence>
<keyword evidence="2" id="KW-1185">Reference proteome</keyword>
<keyword evidence="1" id="KW-0575">Peroxidase</keyword>
<comment type="caution">
    <text evidence="1">The sequence shown here is derived from an EMBL/GenBank/DDBJ whole genome shotgun (WGS) entry which is preliminary data.</text>
</comment>
<evidence type="ECO:0000313" key="2">
    <source>
        <dbReference type="Proteomes" id="UP001153331"/>
    </source>
</evidence>
<organism evidence="1 2">
    <name type="scientific">Boeremia exigua</name>
    <dbReference type="NCBI Taxonomy" id="749465"/>
    <lineage>
        <taxon>Eukaryota</taxon>
        <taxon>Fungi</taxon>
        <taxon>Dikarya</taxon>
        <taxon>Ascomycota</taxon>
        <taxon>Pezizomycotina</taxon>
        <taxon>Dothideomycetes</taxon>
        <taxon>Pleosporomycetidae</taxon>
        <taxon>Pleosporales</taxon>
        <taxon>Pleosporineae</taxon>
        <taxon>Didymellaceae</taxon>
        <taxon>Boeremia</taxon>
    </lineage>
</organism>
<evidence type="ECO:0000313" key="1">
    <source>
        <dbReference type="EMBL" id="KAJ8113136.1"/>
    </source>
</evidence>
<dbReference type="Proteomes" id="UP001153331">
    <property type="component" value="Unassembled WGS sequence"/>
</dbReference>
<dbReference type="EMBL" id="JAPHNI010000273">
    <property type="protein sequence ID" value="KAJ8113136.1"/>
    <property type="molecule type" value="Genomic_DNA"/>
</dbReference>